<dbReference type="EMBL" id="FZOL01000028">
    <property type="protein sequence ID" value="SNT20085.1"/>
    <property type="molecule type" value="Genomic_DNA"/>
</dbReference>
<dbReference type="Proteomes" id="UP000198407">
    <property type="component" value="Unassembled WGS sequence"/>
</dbReference>
<dbReference type="STRING" id="1215104.GCA_000730585_00983"/>
<evidence type="ECO:0000259" key="2">
    <source>
        <dbReference type="Pfam" id="PF14488"/>
    </source>
</evidence>
<keyword evidence="1" id="KW-0732">Signal</keyword>
<feature type="chain" id="PRO_5011221978" description="DUF4434 domain-containing protein" evidence="1">
    <location>
        <begin position="18"/>
        <end position="278"/>
    </location>
</feature>
<evidence type="ECO:0000256" key="1">
    <source>
        <dbReference type="SAM" id="SignalP"/>
    </source>
</evidence>
<sequence>MRRILLVLLFVCLPAVADQRVIYQPLNRDAVLSTEQWRQLWADTVRNGGRTLIVQWTRYGDERFGGADGWLASSLRLAHEQGLELVLGLHLDSAYYTRIDELDSTGLAAYWKVQLGESLAQQREVRTWQLPVAGWYLPMELDDVHFQGEDRREALFTQLQEFNRKLDAPLHLSAFSAGRLAPGVQANWFGQLAGLKLMLWWQDGAGTGRLPALVRQQYAAALPCEVGIIREAFRQVSGDGEPFRAEPANPGTGAGCHAEAVFALNYRPWAKVLPSAPH</sequence>
<protein>
    <recommendedName>
        <fullName evidence="2">DUF4434 domain-containing protein</fullName>
    </recommendedName>
</protein>
<dbReference type="InterPro" id="IPR027849">
    <property type="entry name" value="DUF4434"/>
</dbReference>
<evidence type="ECO:0000313" key="4">
    <source>
        <dbReference type="Proteomes" id="UP000198407"/>
    </source>
</evidence>
<dbReference type="Gene3D" id="3.20.20.80">
    <property type="entry name" value="Glycosidases"/>
    <property type="match status" value="1"/>
</dbReference>
<keyword evidence="4" id="KW-1185">Reference proteome</keyword>
<feature type="signal peptide" evidence="1">
    <location>
        <begin position="1"/>
        <end position="17"/>
    </location>
</feature>
<dbReference type="AlphaFoldDB" id="A0A239KPU9"/>
<feature type="domain" description="DUF4434" evidence="2">
    <location>
        <begin position="23"/>
        <end position="247"/>
    </location>
</feature>
<evidence type="ECO:0000313" key="3">
    <source>
        <dbReference type="EMBL" id="SNT20085.1"/>
    </source>
</evidence>
<accession>A0A239KPU9</accession>
<dbReference type="Pfam" id="PF14488">
    <property type="entry name" value="DUF4434"/>
    <property type="match status" value="1"/>
</dbReference>
<organism evidence="3 4">
    <name type="scientific">Pseudomonas japonica</name>
    <dbReference type="NCBI Taxonomy" id="256466"/>
    <lineage>
        <taxon>Bacteria</taxon>
        <taxon>Pseudomonadati</taxon>
        <taxon>Pseudomonadota</taxon>
        <taxon>Gammaproteobacteria</taxon>
        <taxon>Pseudomonadales</taxon>
        <taxon>Pseudomonadaceae</taxon>
        <taxon>Pseudomonas</taxon>
    </lineage>
</organism>
<dbReference type="RefSeq" id="WP_042128630.1">
    <property type="nucleotide sequence ID" value="NZ_FZOL01000028.1"/>
</dbReference>
<name>A0A239KPU9_9PSED</name>
<dbReference type="OrthoDB" id="7344472at2"/>
<reference evidence="4" key="1">
    <citation type="submission" date="2017-06" db="EMBL/GenBank/DDBJ databases">
        <authorList>
            <person name="Varghese N."/>
            <person name="Submissions S."/>
        </authorList>
    </citation>
    <scope>NUCLEOTIDE SEQUENCE [LARGE SCALE GENOMIC DNA]</scope>
    <source>
        <strain evidence="4">DSM 22348</strain>
    </source>
</reference>
<proteinExistence type="predicted"/>
<gene>
    <name evidence="3" type="ORF">SAMN05444352_12849</name>
</gene>